<comment type="caution">
    <text evidence="6">The sequence shown here is derived from an EMBL/GenBank/DDBJ whole genome shotgun (WGS) entry which is preliminary data.</text>
</comment>
<evidence type="ECO:0000256" key="4">
    <source>
        <dbReference type="ARBA" id="ARBA00023242"/>
    </source>
</evidence>
<dbReference type="OrthoDB" id="2564800at2759"/>
<dbReference type="Proteomes" id="UP000193986">
    <property type="component" value="Unassembled WGS sequence"/>
</dbReference>
<feature type="compositionally biased region" description="Basic and acidic residues" evidence="5">
    <location>
        <begin position="231"/>
        <end position="241"/>
    </location>
</feature>
<dbReference type="GO" id="GO:0005634">
    <property type="term" value="C:nucleus"/>
    <property type="evidence" value="ECO:0007669"/>
    <property type="project" value="UniProtKB-SubCell"/>
</dbReference>
<evidence type="ECO:0000313" key="7">
    <source>
        <dbReference type="Proteomes" id="UP000193986"/>
    </source>
</evidence>
<gene>
    <name evidence="6" type="ORF">BCR39DRAFT_507593</name>
</gene>
<protein>
    <recommendedName>
        <fullName evidence="8">XRCC4-like factor-domain-containing protein</fullName>
    </recommendedName>
</protein>
<evidence type="ECO:0000256" key="3">
    <source>
        <dbReference type="ARBA" id="ARBA00023204"/>
    </source>
</evidence>
<dbReference type="STRING" id="71784.A0A1Y2ANG5"/>
<evidence type="ECO:0000313" key="6">
    <source>
        <dbReference type="EMBL" id="ORY24128.1"/>
    </source>
</evidence>
<name>A0A1Y2ANG5_9TREE</name>
<feature type="region of interest" description="Disordered" evidence="5">
    <location>
        <begin position="199"/>
        <end position="338"/>
    </location>
</feature>
<comment type="subcellular location">
    <subcellularLocation>
        <location evidence="1">Nucleus</location>
    </subcellularLocation>
</comment>
<dbReference type="GO" id="GO:0006303">
    <property type="term" value="P:double-strand break repair via nonhomologous end joining"/>
    <property type="evidence" value="ECO:0007669"/>
    <property type="project" value="UniProtKB-ARBA"/>
</dbReference>
<feature type="compositionally biased region" description="Basic residues" evidence="5">
    <location>
        <begin position="210"/>
        <end position="220"/>
    </location>
</feature>
<reference evidence="6 7" key="1">
    <citation type="submission" date="2016-07" db="EMBL/GenBank/DDBJ databases">
        <title>Pervasive Adenine N6-methylation of Active Genes in Fungi.</title>
        <authorList>
            <consortium name="DOE Joint Genome Institute"/>
            <person name="Mondo S.J."/>
            <person name="Dannebaum R.O."/>
            <person name="Kuo R.C."/>
            <person name="Labutti K."/>
            <person name="Haridas S."/>
            <person name="Kuo A."/>
            <person name="Salamov A."/>
            <person name="Ahrendt S.R."/>
            <person name="Lipzen A."/>
            <person name="Sullivan W."/>
            <person name="Andreopoulos W.B."/>
            <person name="Clum A."/>
            <person name="Lindquist E."/>
            <person name="Daum C."/>
            <person name="Ramamoorthy G.K."/>
            <person name="Gryganskyi A."/>
            <person name="Culley D."/>
            <person name="Magnuson J.K."/>
            <person name="James T.Y."/>
            <person name="O'Malley M.A."/>
            <person name="Stajich J.E."/>
            <person name="Spatafora J.W."/>
            <person name="Visel A."/>
            <person name="Grigoriev I.V."/>
        </authorList>
    </citation>
    <scope>NUCLEOTIDE SEQUENCE [LARGE SCALE GENOMIC DNA]</scope>
    <source>
        <strain evidence="6 7">68-887.2</strain>
    </source>
</reference>
<dbReference type="EMBL" id="MCFC01000071">
    <property type="protein sequence ID" value="ORY24128.1"/>
    <property type="molecule type" value="Genomic_DNA"/>
</dbReference>
<dbReference type="Gene3D" id="2.170.210.10">
    <property type="entry name" value="DNA double-strand break repair and VJ recombination XRCC4, N-terminal"/>
    <property type="match status" value="1"/>
</dbReference>
<dbReference type="InterPro" id="IPR038051">
    <property type="entry name" value="XRCC4-like_N_sf"/>
</dbReference>
<dbReference type="AlphaFoldDB" id="A0A1Y2ANG5"/>
<evidence type="ECO:0000256" key="2">
    <source>
        <dbReference type="ARBA" id="ARBA00022763"/>
    </source>
</evidence>
<keyword evidence="7" id="KW-1185">Reference proteome</keyword>
<feature type="compositionally biased region" description="Polar residues" evidence="5">
    <location>
        <begin position="323"/>
        <end position="338"/>
    </location>
</feature>
<evidence type="ECO:0000256" key="5">
    <source>
        <dbReference type="SAM" id="MobiDB-lite"/>
    </source>
</evidence>
<keyword evidence="3" id="KW-0234">DNA repair</keyword>
<accession>A0A1Y2ANG5</accession>
<keyword evidence="4" id="KW-0539">Nucleus</keyword>
<feature type="compositionally biased region" description="Polar residues" evidence="5">
    <location>
        <begin position="244"/>
        <end position="265"/>
    </location>
</feature>
<dbReference type="InParanoid" id="A0A1Y2ANG5"/>
<evidence type="ECO:0000256" key="1">
    <source>
        <dbReference type="ARBA" id="ARBA00004123"/>
    </source>
</evidence>
<proteinExistence type="predicted"/>
<sequence length="338" mass="37060">MSSFQKKHDDSLIASPWRFKADNNEQTWLFKHAPHPDKAGYLLIATDLNSILFESLTASSIPSRLAALADISPSQRPNTSHSTSDTDVENIASMIEDTLDKIGGLMGDWWDEVTLQIRDDDFYDRIMLLSTEDFTWSFNLTSNRELRDRTPLTFISRHLIQPLSSLLATSYNTKIPHGCSSVNTLARLLSQEGLAEEIATASKSGPSRSTKGKSPAKRARTKDPSPTISRHRVEDIKKEDNGSPGPQTSSSEAVRTSRIATQASPTLKEDISSPTLTPEPTPSPTDTTPEPTPTPLGQSPRPARSRKIIHAYASSPKIAKPNQDPSPSCIAETQSEVS</sequence>
<keyword evidence="2" id="KW-0227">DNA damage</keyword>
<evidence type="ECO:0008006" key="8">
    <source>
        <dbReference type="Google" id="ProtNLM"/>
    </source>
</evidence>
<organism evidence="6 7">
    <name type="scientific">Naematelia encephala</name>
    <dbReference type="NCBI Taxonomy" id="71784"/>
    <lineage>
        <taxon>Eukaryota</taxon>
        <taxon>Fungi</taxon>
        <taxon>Dikarya</taxon>
        <taxon>Basidiomycota</taxon>
        <taxon>Agaricomycotina</taxon>
        <taxon>Tremellomycetes</taxon>
        <taxon>Tremellales</taxon>
        <taxon>Naemateliaceae</taxon>
        <taxon>Naematelia</taxon>
    </lineage>
</organism>